<organism evidence="2 3">
    <name type="scientific">Candidatus Eisenbergiella merdavium</name>
    <dbReference type="NCBI Taxonomy" id="2838551"/>
    <lineage>
        <taxon>Bacteria</taxon>
        <taxon>Bacillati</taxon>
        <taxon>Bacillota</taxon>
        <taxon>Clostridia</taxon>
        <taxon>Lachnospirales</taxon>
        <taxon>Lachnospiraceae</taxon>
        <taxon>Eisenbergiella</taxon>
    </lineage>
</organism>
<proteinExistence type="predicted"/>
<dbReference type="EMBL" id="DWWS01000018">
    <property type="protein sequence ID" value="HJC23024.1"/>
    <property type="molecule type" value="Genomic_DNA"/>
</dbReference>
<name>A0A9D2SNN2_9FIRM</name>
<evidence type="ECO:0000256" key="1">
    <source>
        <dbReference type="SAM" id="SignalP"/>
    </source>
</evidence>
<reference evidence="2" key="1">
    <citation type="journal article" date="2021" name="PeerJ">
        <title>Extensive microbial diversity within the chicken gut microbiome revealed by metagenomics and culture.</title>
        <authorList>
            <person name="Gilroy R."/>
            <person name="Ravi A."/>
            <person name="Getino M."/>
            <person name="Pursley I."/>
            <person name="Horton D.L."/>
            <person name="Alikhan N.F."/>
            <person name="Baker D."/>
            <person name="Gharbi K."/>
            <person name="Hall N."/>
            <person name="Watson M."/>
            <person name="Adriaenssens E.M."/>
            <person name="Foster-Nyarko E."/>
            <person name="Jarju S."/>
            <person name="Secka A."/>
            <person name="Antonio M."/>
            <person name="Oren A."/>
            <person name="Chaudhuri R.R."/>
            <person name="La Ragione R."/>
            <person name="Hildebrand F."/>
            <person name="Pallen M.J."/>
        </authorList>
    </citation>
    <scope>NUCLEOTIDE SEQUENCE</scope>
    <source>
        <strain evidence="2">USAMLcec2-132</strain>
    </source>
</reference>
<reference evidence="2" key="2">
    <citation type="submission" date="2021-04" db="EMBL/GenBank/DDBJ databases">
        <authorList>
            <person name="Gilroy R."/>
        </authorList>
    </citation>
    <scope>NUCLEOTIDE SEQUENCE</scope>
    <source>
        <strain evidence="2">USAMLcec2-132</strain>
    </source>
</reference>
<evidence type="ECO:0000313" key="3">
    <source>
        <dbReference type="Proteomes" id="UP000823891"/>
    </source>
</evidence>
<accession>A0A9D2SNN2</accession>
<evidence type="ECO:0000313" key="2">
    <source>
        <dbReference type="EMBL" id="HJC23024.1"/>
    </source>
</evidence>
<evidence type="ECO:0008006" key="4">
    <source>
        <dbReference type="Google" id="ProtNLM"/>
    </source>
</evidence>
<dbReference type="Proteomes" id="UP000823891">
    <property type="component" value="Unassembled WGS sequence"/>
</dbReference>
<comment type="caution">
    <text evidence="2">The sequence shown here is derived from an EMBL/GenBank/DDBJ whole genome shotgun (WGS) entry which is preliminary data.</text>
</comment>
<protein>
    <recommendedName>
        <fullName evidence="4">Lipoprotein</fullName>
    </recommendedName>
</protein>
<feature type="chain" id="PRO_5039106878" description="Lipoprotein" evidence="1">
    <location>
        <begin position="23"/>
        <end position="230"/>
    </location>
</feature>
<sequence length="230" mass="24524">MKKWFVLSVICLSVVLCACGQASEETETVPGGTETVVETQQSETGEEIQQPEIAEETQQAENGEAMQQLEAVEETGQPVPFGNTETFSGYQLQDGAPLSVTVSMKIEDVLRGEEAYAQLLESVSDLSAPGEGEEYIVITIGVSYDEGEAEELALYENIASLPSAALYFAMPGAYGNAENLTSLLPDSIYNCTLKAGESVSARAAFLHGTGEGEPLVFAGFDNVKKFSLTP</sequence>
<dbReference type="AlphaFoldDB" id="A0A9D2SNN2"/>
<dbReference type="PROSITE" id="PS51257">
    <property type="entry name" value="PROKAR_LIPOPROTEIN"/>
    <property type="match status" value="1"/>
</dbReference>
<gene>
    <name evidence="2" type="ORF">H9761_04885</name>
</gene>
<keyword evidence="1" id="KW-0732">Signal</keyword>
<feature type="signal peptide" evidence="1">
    <location>
        <begin position="1"/>
        <end position="22"/>
    </location>
</feature>